<evidence type="ECO:0000313" key="2">
    <source>
        <dbReference type="EMBL" id="MFM0007487.1"/>
    </source>
</evidence>
<feature type="compositionally biased region" description="Basic and acidic residues" evidence="1">
    <location>
        <begin position="1"/>
        <end position="24"/>
    </location>
</feature>
<reference evidence="2 3" key="1">
    <citation type="journal article" date="2024" name="Chem. Sci.">
        <title>Discovery of megapolipeptins by genome mining of a Burkholderiales bacteria collection.</title>
        <authorList>
            <person name="Paulo B.S."/>
            <person name="Recchia M.J.J."/>
            <person name="Lee S."/>
            <person name="Fergusson C.H."/>
            <person name="Romanowski S.B."/>
            <person name="Hernandez A."/>
            <person name="Krull N."/>
            <person name="Liu D.Y."/>
            <person name="Cavanagh H."/>
            <person name="Bos A."/>
            <person name="Gray C.A."/>
            <person name="Murphy B.T."/>
            <person name="Linington R.G."/>
            <person name="Eustaquio A.S."/>
        </authorList>
    </citation>
    <scope>NUCLEOTIDE SEQUENCE [LARGE SCALE GENOMIC DNA]</scope>
    <source>
        <strain evidence="2 3">RL17-350-BIC-A</strain>
    </source>
</reference>
<organism evidence="2 3">
    <name type="scientific">Paraburkholderia dipogonis</name>
    <dbReference type="NCBI Taxonomy" id="1211383"/>
    <lineage>
        <taxon>Bacteria</taxon>
        <taxon>Pseudomonadati</taxon>
        <taxon>Pseudomonadota</taxon>
        <taxon>Betaproteobacteria</taxon>
        <taxon>Burkholderiales</taxon>
        <taxon>Burkholderiaceae</taxon>
        <taxon>Paraburkholderia</taxon>
    </lineage>
</organism>
<dbReference type="RefSeq" id="WP_408182141.1">
    <property type="nucleotide sequence ID" value="NZ_JAQQEZ010000061.1"/>
</dbReference>
<comment type="caution">
    <text evidence="2">The sequence shown here is derived from an EMBL/GenBank/DDBJ whole genome shotgun (WGS) entry which is preliminary data.</text>
</comment>
<dbReference type="Proteomes" id="UP001629230">
    <property type="component" value="Unassembled WGS sequence"/>
</dbReference>
<sequence length="110" mass="12193">MAKKTVRDENTQPQQEPRRGHESSAHPATVPAGPERKAGAINFIELRPGLFLNVDHIVSVRVLPQEEGEVYAILQLSNGDKQHLTRGEFSALTGEEPRLLARLPQKPPVE</sequence>
<protein>
    <submittedName>
        <fullName evidence="2">Uncharacterized protein</fullName>
    </submittedName>
</protein>
<feature type="region of interest" description="Disordered" evidence="1">
    <location>
        <begin position="1"/>
        <end position="36"/>
    </location>
</feature>
<gene>
    <name evidence="2" type="ORF">PQR57_41895</name>
</gene>
<name>A0ABW9B7Z1_9BURK</name>
<accession>A0ABW9B7Z1</accession>
<evidence type="ECO:0000313" key="3">
    <source>
        <dbReference type="Proteomes" id="UP001629230"/>
    </source>
</evidence>
<proteinExistence type="predicted"/>
<keyword evidence="3" id="KW-1185">Reference proteome</keyword>
<dbReference type="EMBL" id="JAQQEZ010000061">
    <property type="protein sequence ID" value="MFM0007487.1"/>
    <property type="molecule type" value="Genomic_DNA"/>
</dbReference>
<evidence type="ECO:0000256" key="1">
    <source>
        <dbReference type="SAM" id="MobiDB-lite"/>
    </source>
</evidence>